<feature type="chain" id="PRO_5045798846" evidence="2">
    <location>
        <begin position="37"/>
        <end position="220"/>
    </location>
</feature>
<evidence type="ECO:0000256" key="1">
    <source>
        <dbReference type="SAM" id="MobiDB-lite"/>
    </source>
</evidence>
<feature type="signal peptide" evidence="2">
    <location>
        <begin position="1"/>
        <end position="36"/>
    </location>
</feature>
<evidence type="ECO:0000256" key="2">
    <source>
        <dbReference type="SAM" id="SignalP"/>
    </source>
</evidence>
<dbReference type="RefSeq" id="WP_220164048.1">
    <property type="nucleotide sequence ID" value="NZ_JAIBOA010000003.1"/>
</dbReference>
<dbReference type="EMBL" id="JAIBOA010000003">
    <property type="protein sequence ID" value="MBW8481924.1"/>
    <property type="molecule type" value="Genomic_DNA"/>
</dbReference>
<feature type="compositionally biased region" description="Low complexity" evidence="1">
    <location>
        <begin position="34"/>
        <end position="59"/>
    </location>
</feature>
<comment type="caution">
    <text evidence="3">The sequence shown here is derived from an EMBL/GenBank/DDBJ whole genome shotgun (WGS) entry which is preliminary data.</text>
</comment>
<sequence length="220" mass="23255">MLDITMQRLARPVAAGALGLLGTAIAAAALAPGASAAPSPAPAQNGAPAQHGGPATTLPLPLPGGQHGGQHGGRPGDQHGQPGRPDQRGAFGPTSFRGVALGANLRQVQHAGDLRQKRGTRHCAAYTFRPSHDRRGFDVLISRKYGVANIVAPQDARTPRGIAVGSSLRDLRRAYPGLKGNDRHAWVYATPDKSAAYNFDLYRGRVSQVFLSQTHQDCWR</sequence>
<name>A0ABS7FNG5_9ACTN</name>
<keyword evidence="2" id="KW-0732">Signal</keyword>
<keyword evidence="4" id="KW-1185">Reference proteome</keyword>
<evidence type="ECO:0000313" key="4">
    <source>
        <dbReference type="Proteomes" id="UP000774570"/>
    </source>
</evidence>
<organism evidence="3 4">
    <name type="scientific">Actinomadura parmotrematis</name>
    <dbReference type="NCBI Taxonomy" id="2864039"/>
    <lineage>
        <taxon>Bacteria</taxon>
        <taxon>Bacillati</taxon>
        <taxon>Actinomycetota</taxon>
        <taxon>Actinomycetes</taxon>
        <taxon>Streptosporangiales</taxon>
        <taxon>Thermomonosporaceae</taxon>
        <taxon>Actinomadura</taxon>
    </lineage>
</organism>
<proteinExistence type="predicted"/>
<protein>
    <submittedName>
        <fullName evidence="3">Uncharacterized protein</fullName>
    </submittedName>
</protein>
<accession>A0ABS7FNG5</accession>
<dbReference type="Proteomes" id="UP000774570">
    <property type="component" value="Unassembled WGS sequence"/>
</dbReference>
<gene>
    <name evidence="3" type="ORF">K1Y72_06070</name>
</gene>
<feature type="region of interest" description="Disordered" evidence="1">
    <location>
        <begin position="34"/>
        <end position="96"/>
    </location>
</feature>
<reference evidence="3 4" key="1">
    <citation type="submission" date="2021-07" db="EMBL/GenBank/DDBJ databases">
        <title>Actinomadura sp. PM05-2 isolated from lichen.</title>
        <authorList>
            <person name="Somphong A."/>
            <person name="Phongsopitanun W."/>
            <person name="Tanasupawat S."/>
            <person name="Peongsungnone V."/>
        </authorList>
    </citation>
    <scope>NUCLEOTIDE SEQUENCE [LARGE SCALE GENOMIC DNA]</scope>
    <source>
        <strain evidence="3 4">PM05-2</strain>
    </source>
</reference>
<evidence type="ECO:0000313" key="3">
    <source>
        <dbReference type="EMBL" id="MBW8481924.1"/>
    </source>
</evidence>
<feature type="compositionally biased region" description="Gly residues" evidence="1">
    <location>
        <begin position="65"/>
        <end position="75"/>
    </location>
</feature>